<dbReference type="EMBL" id="JACHGW010000001">
    <property type="protein sequence ID" value="MBB6049002.1"/>
    <property type="molecule type" value="Genomic_DNA"/>
</dbReference>
<dbReference type="InterPro" id="IPR018652">
    <property type="entry name" value="DUF2082_NA-bd_Znr"/>
</dbReference>
<dbReference type="Pfam" id="PF09855">
    <property type="entry name" value="Zn_ribbon_13"/>
    <property type="match status" value="1"/>
</dbReference>
<accession>A0A7W9SLS8</accession>
<name>A0A7W9SLS8_ARMRO</name>
<reference evidence="1 2" key="1">
    <citation type="submission" date="2020-08" db="EMBL/GenBank/DDBJ databases">
        <title>Genomic Encyclopedia of Type Strains, Phase IV (KMG-IV): sequencing the most valuable type-strain genomes for metagenomic binning, comparative biology and taxonomic classification.</title>
        <authorList>
            <person name="Goeker M."/>
        </authorList>
    </citation>
    <scope>NUCLEOTIDE SEQUENCE [LARGE SCALE GENOMIC DNA]</scope>
    <source>
        <strain evidence="1 2">DSM 23562</strain>
    </source>
</reference>
<evidence type="ECO:0000313" key="2">
    <source>
        <dbReference type="Proteomes" id="UP000520814"/>
    </source>
</evidence>
<keyword evidence="2" id="KW-1185">Reference proteome</keyword>
<protein>
    <submittedName>
        <fullName evidence="1">Putative nucleic-acid-binding Zn-ribbon protein</fullName>
    </submittedName>
</protein>
<sequence>MKPTCPKCRSERWMTQVHVGGRLEAWGNPSEIFAKSASTFTANMCADCGFTEFYAKKPTAVWEGWSKQKR</sequence>
<dbReference type="AlphaFoldDB" id="A0A7W9SLS8"/>
<proteinExistence type="predicted"/>
<dbReference type="RefSeq" id="WP_184192622.1">
    <property type="nucleotide sequence ID" value="NZ_JACHGW010000001.1"/>
</dbReference>
<evidence type="ECO:0000313" key="1">
    <source>
        <dbReference type="EMBL" id="MBB6049002.1"/>
    </source>
</evidence>
<gene>
    <name evidence="1" type="ORF">HNQ39_000764</name>
</gene>
<organism evidence="1 2">
    <name type="scientific">Armatimonas rosea</name>
    <dbReference type="NCBI Taxonomy" id="685828"/>
    <lineage>
        <taxon>Bacteria</taxon>
        <taxon>Bacillati</taxon>
        <taxon>Armatimonadota</taxon>
        <taxon>Armatimonadia</taxon>
        <taxon>Armatimonadales</taxon>
        <taxon>Armatimonadaceae</taxon>
        <taxon>Armatimonas</taxon>
    </lineage>
</organism>
<comment type="caution">
    <text evidence="1">The sequence shown here is derived from an EMBL/GenBank/DDBJ whole genome shotgun (WGS) entry which is preliminary data.</text>
</comment>
<dbReference type="Proteomes" id="UP000520814">
    <property type="component" value="Unassembled WGS sequence"/>
</dbReference>